<gene>
    <name evidence="1" type="ORF">LCGC14_1200630</name>
</gene>
<name>A0A0F9LGY5_9ZZZZ</name>
<proteinExistence type="predicted"/>
<protein>
    <submittedName>
        <fullName evidence="1">Uncharacterized protein</fullName>
    </submittedName>
</protein>
<dbReference type="EMBL" id="LAZR01006169">
    <property type="protein sequence ID" value="KKM94194.1"/>
    <property type="molecule type" value="Genomic_DNA"/>
</dbReference>
<reference evidence="1" key="1">
    <citation type="journal article" date="2015" name="Nature">
        <title>Complex archaea that bridge the gap between prokaryotes and eukaryotes.</title>
        <authorList>
            <person name="Spang A."/>
            <person name="Saw J.H."/>
            <person name="Jorgensen S.L."/>
            <person name="Zaremba-Niedzwiedzka K."/>
            <person name="Martijn J."/>
            <person name="Lind A.E."/>
            <person name="van Eijk R."/>
            <person name="Schleper C."/>
            <person name="Guy L."/>
            <person name="Ettema T.J."/>
        </authorList>
    </citation>
    <scope>NUCLEOTIDE SEQUENCE</scope>
</reference>
<organism evidence="1">
    <name type="scientific">marine sediment metagenome</name>
    <dbReference type="NCBI Taxonomy" id="412755"/>
    <lineage>
        <taxon>unclassified sequences</taxon>
        <taxon>metagenomes</taxon>
        <taxon>ecological metagenomes</taxon>
    </lineage>
</organism>
<accession>A0A0F9LGY5</accession>
<comment type="caution">
    <text evidence="1">The sequence shown here is derived from an EMBL/GenBank/DDBJ whole genome shotgun (WGS) entry which is preliminary data.</text>
</comment>
<dbReference type="AlphaFoldDB" id="A0A0F9LGY5"/>
<sequence length="53" mass="6335">MSDEKIEEAKKQTLEMLTRKIFCIPTGSLETAKRDIYLWKCFIRQIKEEILKS</sequence>
<evidence type="ECO:0000313" key="1">
    <source>
        <dbReference type="EMBL" id="KKM94194.1"/>
    </source>
</evidence>